<dbReference type="Gene3D" id="1.10.3210.30">
    <property type="match status" value="1"/>
</dbReference>
<accession>A0A9D0YTI4</accession>
<dbReference type="Proteomes" id="UP000886879">
    <property type="component" value="Unassembled WGS sequence"/>
</dbReference>
<evidence type="ECO:0000256" key="8">
    <source>
        <dbReference type="ARBA" id="ARBA00022840"/>
    </source>
</evidence>
<dbReference type="Pfam" id="PF22590">
    <property type="entry name" value="Cas3-like_C_2"/>
    <property type="match status" value="1"/>
</dbReference>
<keyword evidence="6" id="KW-0378">Hydrolase</keyword>
<keyword evidence="3" id="KW-0540">Nuclease</keyword>
<dbReference type="InterPro" id="IPR027417">
    <property type="entry name" value="P-loop_NTPase"/>
</dbReference>
<reference evidence="12" key="1">
    <citation type="submission" date="2020-10" db="EMBL/GenBank/DDBJ databases">
        <authorList>
            <person name="Gilroy R."/>
        </authorList>
    </citation>
    <scope>NUCLEOTIDE SEQUENCE</scope>
    <source>
        <strain evidence="12">ChiGjej2B2-12916</strain>
    </source>
</reference>
<evidence type="ECO:0000256" key="2">
    <source>
        <dbReference type="ARBA" id="ARBA00009046"/>
    </source>
</evidence>
<feature type="domain" description="HD Cas3-type" evidence="11">
    <location>
        <begin position="13"/>
        <end position="173"/>
    </location>
</feature>
<organism evidence="12 13">
    <name type="scientific">Candidatus Enterenecus faecium</name>
    <dbReference type="NCBI Taxonomy" id="2840780"/>
    <lineage>
        <taxon>Bacteria</taxon>
        <taxon>Bacillati</taxon>
        <taxon>Bacillota</taxon>
        <taxon>Clostridia</taxon>
        <taxon>Eubacteriales</taxon>
        <taxon>Candidatus Enterenecus</taxon>
    </lineage>
</organism>
<name>A0A9D0YTI4_9FIRM</name>
<dbReference type="SUPFAM" id="SSF109604">
    <property type="entry name" value="HD-domain/PDEase-like"/>
    <property type="match status" value="1"/>
</dbReference>
<dbReference type="GO" id="GO:0004518">
    <property type="term" value="F:nuclease activity"/>
    <property type="evidence" value="ECO:0007669"/>
    <property type="project" value="UniProtKB-KW"/>
</dbReference>
<dbReference type="SUPFAM" id="SSF52540">
    <property type="entry name" value="P-loop containing nucleoside triphosphate hydrolases"/>
    <property type="match status" value="1"/>
</dbReference>
<dbReference type="AlphaFoldDB" id="A0A9D0YTI4"/>
<dbReference type="Pfam" id="PF00270">
    <property type="entry name" value="DEAD"/>
    <property type="match status" value="1"/>
</dbReference>
<dbReference type="SMART" id="SM00487">
    <property type="entry name" value="DEXDc"/>
    <property type="match status" value="1"/>
</dbReference>
<evidence type="ECO:0000256" key="1">
    <source>
        <dbReference type="ARBA" id="ARBA00006847"/>
    </source>
</evidence>
<dbReference type="InterPro" id="IPR006674">
    <property type="entry name" value="HD_domain"/>
</dbReference>
<dbReference type="InterPro" id="IPR014001">
    <property type="entry name" value="Helicase_ATP-bd"/>
</dbReference>
<evidence type="ECO:0000256" key="4">
    <source>
        <dbReference type="ARBA" id="ARBA00022723"/>
    </source>
</evidence>
<keyword evidence="4" id="KW-0479">Metal-binding</keyword>
<dbReference type="PROSITE" id="PS51192">
    <property type="entry name" value="HELICASE_ATP_BIND_1"/>
    <property type="match status" value="1"/>
</dbReference>
<dbReference type="PROSITE" id="PS51643">
    <property type="entry name" value="HD_CAS3"/>
    <property type="match status" value="1"/>
</dbReference>
<evidence type="ECO:0000259" key="10">
    <source>
        <dbReference type="PROSITE" id="PS51192"/>
    </source>
</evidence>
<feature type="domain" description="Helicase ATP-binding" evidence="10">
    <location>
        <begin position="226"/>
        <end position="394"/>
    </location>
</feature>
<dbReference type="GO" id="GO:0005524">
    <property type="term" value="F:ATP binding"/>
    <property type="evidence" value="ECO:0007669"/>
    <property type="project" value="UniProtKB-KW"/>
</dbReference>
<evidence type="ECO:0000313" key="12">
    <source>
        <dbReference type="EMBL" id="HIQ61677.1"/>
    </source>
</evidence>
<dbReference type="CDD" id="cd09641">
    <property type="entry name" value="Cas3''_I"/>
    <property type="match status" value="1"/>
</dbReference>
<sequence length="718" mass="79298">MNESSTYLAHKAPNGRTQSVKEHLEGTAALAGHFASAFGAQEQGYLAGLAHDIGKCSTEFQKRLLEDGPKVDHSTAGAYECMRQGNQLFAALCVAGHHSGLPDGGSRVDPSSGNTFWARLNRANKHEIPQYNLAGKLLHLPTPTIPVLLQTDQKAGMFFTRMLYSCLVDADYLDTEAFMTGQSRDTHPADFVHLEAKLQSYIAPWFPPKTSLNELRCSILQNCKDQGQTEKPGFFTLTVPTGGGKTVASLSFALAHARANHLSRIIYVIPYTSIIEQTAQVFRDILGEEHVLEHHSGVLFDTSESATAQEYAMAQATENWDMPVIVTTAVQFFESLYSNRSSKCRKLHNLAGSVLIFDEAQMMPLPCLRPCVYAISQLVEHYNASAVLCTATQPVLGPIFREFCPPYTSIELCPKALQEAALFRRVTFRRAGRLSSAQLAQQLQGLHQVLCVVNTRKQAQEIYSQLPREGSFHLSTLMYPAHRQQVLSTIRQRLHDGLPCRVVSTSLIEAGVDVDFPQVYREQAGLDSVLQAAGRCNREGKRPIAESIVTIFQGEGAPPAQFSAAIAAGNLVLDQQLDLCSQDAISTYFTEWMDLKGKDVQDAAGILSLMEDPRSPLPFRTVAERFHLIEQQTKTIYIPLEEGAELVHQLAQGYSSQSLFRKLGRYGVSVYDRHYQALLSLGLLDVVNDDCAILRDTSYYNLETGLSMDLPSGVAHIL</sequence>
<keyword evidence="5" id="KW-0547">Nucleotide-binding</keyword>
<dbReference type="CDD" id="cd17930">
    <property type="entry name" value="DEXHc_cas3"/>
    <property type="match status" value="1"/>
</dbReference>
<proteinExistence type="inferred from homology"/>
<evidence type="ECO:0000256" key="9">
    <source>
        <dbReference type="ARBA" id="ARBA00023118"/>
    </source>
</evidence>
<comment type="similarity">
    <text evidence="1">In the N-terminal section; belongs to the CRISPR-associated nuclease Cas3-HD family.</text>
</comment>
<dbReference type="NCBIfam" id="TIGR01596">
    <property type="entry name" value="cas3_HD"/>
    <property type="match status" value="1"/>
</dbReference>
<keyword evidence="9" id="KW-0051">Antiviral defense</keyword>
<reference evidence="12" key="2">
    <citation type="journal article" date="2021" name="PeerJ">
        <title>Extensive microbial diversity within the chicken gut microbiome revealed by metagenomics and culture.</title>
        <authorList>
            <person name="Gilroy R."/>
            <person name="Ravi A."/>
            <person name="Getino M."/>
            <person name="Pursley I."/>
            <person name="Horton D.L."/>
            <person name="Alikhan N.F."/>
            <person name="Baker D."/>
            <person name="Gharbi K."/>
            <person name="Hall N."/>
            <person name="Watson M."/>
            <person name="Adriaenssens E.M."/>
            <person name="Foster-Nyarko E."/>
            <person name="Jarju S."/>
            <person name="Secka A."/>
            <person name="Antonio M."/>
            <person name="Oren A."/>
            <person name="Chaudhuri R.R."/>
            <person name="La Ragione R."/>
            <person name="Hildebrand F."/>
            <person name="Pallen M.J."/>
        </authorList>
    </citation>
    <scope>NUCLEOTIDE SEQUENCE</scope>
    <source>
        <strain evidence="12">ChiGjej2B2-12916</strain>
    </source>
</reference>
<dbReference type="InterPro" id="IPR006474">
    <property type="entry name" value="Helicase_Cas3_CRISPR-ass_core"/>
</dbReference>
<evidence type="ECO:0000256" key="6">
    <source>
        <dbReference type="ARBA" id="ARBA00022801"/>
    </source>
</evidence>
<dbReference type="NCBIfam" id="TIGR01587">
    <property type="entry name" value="cas3_core"/>
    <property type="match status" value="1"/>
</dbReference>
<evidence type="ECO:0000256" key="7">
    <source>
        <dbReference type="ARBA" id="ARBA00022806"/>
    </source>
</evidence>
<dbReference type="InterPro" id="IPR038257">
    <property type="entry name" value="CRISPR-assoc_Cas3_HD_sf"/>
</dbReference>
<comment type="similarity">
    <text evidence="2">In the central section; belongs to the CRISPR-associated helicase Cas3 family.</text>
</comment>
<dbReference type="GO" id="GO:0003676">
    <property type="term" value="F:nucleic acid binding"/>
    <property type="evidence" value="ECO:0007669"/>
    <property type="project" value="InterPro"/>
</dbReference>
<evidence type="ECO:0000256" key="5">
    <source>
        <dbReference type="ARBA" id="ARBA00022741"/>
    </source>
</evidence>
<comment type="caution">
    <text evidence="12">The sequence shown here is derived from an EMBL/GenBank/DDBJ whole genome shotgun (WGS) entry which is preliminary data.</text>
</comment>
<gene>
    <name evidence="12" type="primary">cas3</name>
    <name evidence="12" type="ORF">IAD31_08825</name>
</gene>
<dbReference type="Gene3D" id="3.40.50.300">
    <property type="entry name" value="P-loop containing nucleotide triphosphate hydrolases"/>
    <property type="match status" value="2"/>
</dbReference>
<dbReference type="GO" id="GO:0046872">
    <property type="term" value="F:metal ion binding"/>
    <property type="evidence" value="ECO:0007669"/>
    <property type="project" value="UniProtKB-KW"/>
</dbReference>
<protein>
    <submittedName>
        <fullName evidence="12">CRISPR-associated helicase Cas3</fullName>
    </submittedName>
</protein>
<dbReference type="GO" id="GO:0016787">
    <property type="term" value="F:hydrolase activity"/>
    <property type="evidence" value="ECO:0007669"/>
    <property type="project" value="UniProtKB-KW"/>
</dbReference>
<dbReference type="EMBL" id="DVFO01000095">
    <property type="protein sequence ID" value="HIQ61677.1"/>
    <property type="molecule type" value="Genomic_DNA"/>
</dbReference>
<dbReference type="InterPro" id="IPR006483">
    <property type="entry name" value="CRISPR-assoc_Cas3_HD"/>
</dbReference>
<dbReference type="InterPro" id="IPR011545">
    <property type="entry name" value="DEAD/DEAH_box_helicase_dom"/>
</dbReference>
<evidence type="ECO:0000259" key="11">
    <source>
        <dbReference type="PROSITE" id="PS51643"/>
    </source>
</evidence>
<keyword evidence="8" id="KW-0067">ATP-binding</keyword>
<dbReference type="GO" id="GO:0051607">
    <property type="term" value="P:defense response to virus"/>
    <property type="evidence" value="ECO:0007669"/>
    <property type="project" value="UniProtKB-KW"/>
</dbReference>
<dbReference type="Pfam" id="PF01966">
    <property type="entry name" value="HD"/>
    <property type="match status" value="1"/>
</dbReference>
<evidence type="ECO:0000313" key="13">
    <source>
        <dbReference type="Proteomes" id="UP000886879"/>
    </source>
</evidence>
<keyword evidence="7" id="KW-0347">Helicase</keyword>
<dbReference type="InterPro" id="IPR054712">
    <property type="entry name" value="Cas3-like_dom"/>
</dbReference>
<dbReference type="GO" id="GO:0004386">
    <property type="term" value="F:helicase activity"/>
    <property type="evidence" value="ECO:0007669"/>
    <property type="project" value="UniProtKB-KW"/>
</dbReference>
<evidence type="ECO:0000256" key="3">
    <source>
        <dbReference type="ARBA" id="ARBA00022722"/>
    </source>
</evidence>